<protein>
    <recommendedName>
        <fullName evidence="4">NADP-dependent oxidoreductase domain-containing protein</fullName>
    </recommendedName>
</protein>
<feature type="non-terminal residue" evidence="5">
    <location>
        <position position="1"/>
    </location>
</feature>
<feature type="binding site" evidence="2">
    <location>
        <position position="70"/>
    </location>
    <ligand>
        <name>substrate</name>
    </ligand>
</feature>
<dbReference type="AlphaFoldDB" id="F0YFU3"/>
<sequence>VDGASNYLNEAEIGDALAEAEAEGLIAKKEDIWLTTKLNNPYHAPEHVRPALEKSLLDLGVDKVDLFLMHWPTAFTHWAKTGRWPPHLARGISIHDTYAAMLACRDAGLCDHVGVANFNVMLLHELCCVNEAPAVVQCESHPFLQQRNLVDHCRRSGIQFQAYSPLGYGEFKGETEVWPLGDATILGIAAKHGVSPAQICLRWTYQRGVCTMPMTIKEREMRENLSIFHFELDDEDNAAIAALELRHHYLRPEDWYGLPLWD</sequence>
<gene>
    <name evidence="5" type="ORF">AURANDRAFT_30071</name>
</gene>
<name>F0YFU3_AURAN</name>
<dbReference type="PANTHER" id="PTHR11732">
    <property type="entry name" value="ALDO/KETO REDUCTASE"/>
    <property type="match status" value="1"/>
</dbReference>
<evidence type="ECO:0000256" key="1">
    <source>
        <dbReference type="PIRSR" id="PIRSR000097-1"/>
    </source>
</evidence>
<dbReference type="GO" id="GO:0016491">
    <property type="term" value="F:oxidoreductase activity"/>
    <property type="evidence" value="ECO:0007669"/>
    <property type="project" value="InterPro"/>
</dbReference>
<dbReference type="InParanoid" id="F0YFU3"/>
<organism evidence="6">
    <name type="scientific">Aureococcus anophagefferens</name>
    <name type="common">Harmful bloom alga</name>
    <dbReference type="NCBI Taxonomy" id="44056"/>
    <lineage>
        <taxon>Eukaryota</taxon>
        <taxon>Sar</taxon>
        <taxon>Stramenopiles</taxon>
        <taxon>Ochrophyta</taxon>
        <taxon>Pelagophyceae</taxon>
        <taxon>Pelagomonadales</taxon>
        <taxon>Pelagomonadaceae</taxon>
        <taxon>Aureococcus</taxon>
    </lineage>
</organism>
<evidence type="ECO:0000313" key="6">
    <source>
        <dbReference type="Proteomes" id="UP000002729"/>
    </source>
</evidence>
<evidence type="ECO:0000256" key="3">
    <source>
        <dbReference type="PIRSR" id="PIRSR000097-3"/>
    </source>
</evidence>
<feature type="active site" description="Proton donor" evidence="1">
    <location>
        <position position="7"/>
    </location>
</feature>
<dbReference type="SUPFAM" id="SSF51430">
    <property type="entry name" value="NAD(P)-linked oxidoreductase"/>
    <property type="match status" value="1"/>
</dbReference>
<dbReference type="Proteomes" id="UP000002729">
    <property type="component" value="Unassembled WGS sequence"/>
</dbReference>
<dbReference type="OMA" id="YKAPNDG"/>
<dbReference type="KEGG" id="aaf:AURANDRAFT_30071"/>
<dbReference type="Gene3D" id="3.20.20.100">
    <property type="entry name" value="NADP-dependent oxidoreductase domain"/>
    <property type="match status" value="1"/>
</dbReference>
<dbReference type="RefSeq" id="XP_009039302.1">
    <property type="nucleotide sequence ID" value="XM_009041054.1"/>
</dbReference>
<dbReference type="InterPro" id="IPR020471">
    <property type="entry name" value="AKR"/>
</dbReference>
<dbReference type="CDD" id="cd19071">
    <property type="entry name" value="AKR_AKR1-5-like"/>
    <property type="match status" value="1"/>
</dbReference>
<dbReference type="EMBL" id="GL833137">
    <property type="protein sequence ID" value="EGB06047.1"/>
    <property type="molecule type" value="Genomic_DNA"/>
</dbReference>
<dbReference type="InterPro" id="IPR036812">
    <property type="entry name" value="NAD(P)_OxRdtase_dom_sf"/>
</dbReference>
<dbReference type="PRINTS" id="PR00069">
    <property type="entry name" value="ALDKETRDTASE"/>
</dbReference>
<keyword evidence="6" id="KW-1185">Reference proteome</keyword>
<reference evidence="5 6" key="1">
    <citation type="journal article" date="2011" name="Proc. Natl. Acad. Sci. U.S.A.">
        <title>Niche of harmful alga Aureococcus anophagefferens revealed through ecogenomics.</title>
        <authorList>
            <person name="Gobler C.J."/>
            <person name="Berry D.L."/>
            <person name="Dyhrman S.T."/>
            <person name="Wilhelm S.W."/>
            <person name="Salamov A."/>
            <person name="Lobanov A.V."/>
            <person name="Zhang Y."/>
            <person name="Collier J.L."/>
            <person name="Wurch L.L."/>
            <person name="Kustka A.B."/>
            <person name="Dill B.D."/>
            <person name="Shah M."/>
            <person name="VerBerkmoes N.C."/>
            <person name="Kuo A."/>
            <person name="Terry A."/>
            <person name="Pangilinan J."/>
            <person name="Lindquist E.A."/>
            <person name="Lucas S."/>
            <person name="Paulsen I.T."/>
            <person name="Hattenrath-Lehmann T.K."/>
            <person name="Talmage S.C."/>
            <person name="Walker E.A."/>
            <person name="Koch F."/>
            <person name="Burson A.M."/>
            <person name="Marcoval M.A."/>
            <person name="Tang Y.Z."/>
            <person name="Lecleir G.R."/>
            <person name="Coyne K.J."/>
            <person name="Berg G.M."/>
            <person name="Bertrand E.M."/>
            <person name="Saito M.A."/>
            <person name="Gladyshev V.N."/>
            <person name="Grigoriev I.V."/>
        </authorList>
    </citation>
    <scope>NUCLEOTIDE SEQUENCE [LARGE SCALE GENOMIC DNA]</scope>
    <source>
        <strain evidence="6">CCMP 1984</strain>
    </source>
</reference>
<dbReference type="GeneID" id="20220830"/>
<evidence type="ECO:0000313" key="5">
    <source>
        <dbReference type="EMBL" id="EGB06047.1"/>
    </source>
</evidence>
<proteinExistence type="predicted"/>
<dbReference type="Pfam" id="PF00248">
    <property type="entry name" value="Aldo_ket_red"/>
    <property type="match status" value="1"/>
</dbReference>
<evidence type="ECO:0000259" key="4">
    <source>
        <dbReference type="Pfam" id="PF00248"/>
    </source>
</evidence>
<evidence type="ECO:0000256" key="2">
    <source>
        <dbReference type="PIRSR" id="PIRSR000097-2"/>
    </source>
</evidence>
<dbReference type="OrthoDB" id="416253at2759"/>
<feature type="domain" description="NADP-dependent oxidoreductase" evidence="4">
    <location>
        <begin position="1"/>
        <end position="243"/>
    </location>
</feature>
<dbReference type="PIRSF" id="PIRSF000097">
    <property type="entry name" value="AKR"/>
    <property type="match status" value="1"/>
</dbReference>
<accession>F0YFU3</accession>
<dbReference type="InterPro" id="IPR023210">
    <property type="entry name" value="NADP_OxRdtase_dom"/>
</dbReference>
<dbReference type="eggNOG" id="KOG1577">
    <property type="taxonomic scope" value="Eukaryota"/>
</dbReference>
<feature type="site" description="Lowers pKa of active site Tyr" evidence="3">
    <location>
        <position position="37"/>
    </location>
</feature>